<evidence type="ECO:0000313" key="15">
    <source>
        <dbReference type="Proteomes" id="UP001148018"/>
    </source>
</evidence>
<evidence type="ECO:0000313" key="14">
    <source>
        <dbReference type="EMBL" id="KAJ3604509.1"/>
    </source>
</evidence>
<dbReference type="GO" id="GO:0008499">
    <property type="term" value="F:N-acetyl-beta-D-glucosaminide beta-(1,3)-galactosyltransferase activity"/>
    <property type="evidence" value="ECO:0007669"/>
    <property type="project" value="TreeGrafter"/>
</dbReference>
<dbReference type="EMBL" id="JANIIK010000044">
    <property type="protein sequence ID" value="KAJ3604509.1"/>
    <property type="molecule type" value="Genomic_DNA"/>
</dbReference>
<evidence type="ECO:0000256" key="11">
    <source>
        <dbReference type="ARBA" id="ARBA00023136"/>
    </source>
</evidence>
<evidence type="ECO:0000256" key="6">
    <source>
        <dbReference type="ARBA" id="ARBA00022692"/>
    </source>
</evidence>
<comment type="similarity">
    <text evidence="3 13">Belongs to the glycosyltransferase 31 family.</text>
</comment>
<keyword evidence="11" id="KW-0472">Membrane</keyword>
<comment type="caution">
    <text evidence="14">The sequence shown here is derived from an EMBL/GenBank/DDBJ whole genome shotgun (WGS) entry which is preliminary data.</text>
</comment>
<evidence type="ECO:0000256" key="8">
    <source>
        <dbReference type="ARBA" id="ARBA00022989"/>
    </source>
</evidence>
<evidence type="ECO:0000256" key="4">
    <source>
        <dbReference type="ARBA" id="ARBA00022676"/>
    </source>
</evidence>
<evidence type="ECO:0000256" key="10">
    <source>
        <dbReference type="ARBA" id="ARBA00023098"/>
    </source>
</evidence>
<proteinExistence type="inferred from homology"/>
<dbReference type="InterPro" id="IPR002659">
    <property type="entry name" value="Glyco_trans_31"/>
</dbReference>
<dbReference type="InterPro" id="IPR029044">
    <property type="entry name" value="Nucleotide-diphossugar_trans"/>
</dbReference>
<dbReference type="GO" id="GO:0006629">
    <property type="term" value="P:lipid metabolic process"/>
    <property type="evidence" value="ECO:0007669"/>
    <property type="project" value="UniProtKB-KW"/>
</dbReference>
<evidence type="ECO:0000256" key="7">
    <source>
        <dbReference type="ARBA" id="ARBA00022968"/>
    </source>
</evidence>
<evidence type="ECO:0000256" key="1">
    <source>
        <dbReference type="ARBA" id="ARBA00004323"/>
    </source>
</evidence>
<dbReference type="SUPFAM" id="SSF53448">
    <property type="entry name" value="Nucleotide-diphospho-sugar transferases"/>
    <property type="match status" value="1"/>
</dbReference>
<gene>
    <name evidence="14" type="ORF">NHX12_029249</name>
</gene>
<dbReference type="AlphaFoldDB" id="A0A9Q0IMZ8"/>
<keyword evidence="15" id="KW-1185">Reference proteome</keyword>
<accession>A0A9Q0IMZ8</accession>
<dbReference type="PANTHER" id="PTHR11214">
    <property type="entry name" value="BETA-1,3-N-ACETYLGLUCOSAMINYLTRANSFERASE"/>
    <property type="match status" value="1"/>
</dbReference>
<keyword evidence="10" id="KW-0443">Lipid metabolism</keyword>
<dbReference type="Pfam" id="PF01762">
    <property type="entry name" value="Galactosyl_T"/>
    <property type="match status" value="1"/>
</dbReference>
<dbReference type="OrthoDB" id="5957813at2759"/>
<reference evidence="14" key="1">
    <citation type="submission" date="2022-07" db="EMBL/GenBank/DDBJ databases">
        <title>Chromosome-level genome of Muraenolepis orangiensis.</title>
        <authorList>
            <person name="Kim J."/>
        </authorList>
    </citation>
    <scope>NUCLEOTIDE SEQUENCE</scope>
    <source>
        <strain evidence="14">KU_S4_2022</strain>
        <tissue evidence="14">Muscle</tissue>
    </source>
</reference>
<keyword evidence="12" id="KW-0325">Glycoprotein</keyword>
<comment type="subcellular location">
    <subcellularLocation>
        <location evidence="1 13">Golgi apparatus membrane</location>
        <topology evidence="1 13">Single-pass type II membrane protein</topology>
    </subcellularLocation>
</comment>
<dbReference type="FunFam" id="3.90.550.50:FF:000001">
    <property type="entry name" value="Hexosyltransferase"/>
    <property type="match status" value="1"/>
</dbReference>
<keyword evidence="9 13" id="KW-0333">Golgi apparatus</keyword>
<evidence type="ECO:0000256" key="5">
    <source>
        <dbReference type="ARBA" id="ARBA00022679"/>
    </source>
</evidence>
<sequence>MRLVSPLLKLLSGSAALLLLWLLVGGFSSWTRSPPGPSPAGSSDLLSPSSYSYVLNQPGLCADRRPTLVAVVPVVPGDRTSRDAIRRTWGGAGALLTVFFVGLSVGGADDLSAESREHGDVIQMDFVDSYRNLTVKTLMIMNWVATHCAQASFAMKVDADIFVNVFYLMELLRTYPTRGFITGSVIRDGRPRRDRESKWFLSEDVYPDTYFPPYVSGAGYVFSTDVAEKVSLASRHVPAVPLEDVYVGLCLRAAGISPVYAHSFLALRNLFEVRHLEYDRCTFATRVIVNGFKPEELLRIWPDFSRNHLNC</sequence>
<comment type="pathway">
    <text evidence="2">Protein modification; protein glycosylation.</text>
</comment>
<evidence type="ECO:0000256" key="2">
    <source>
        <dbReference type="ARBA" id="ARBA00004922"/>
    </source>
</evidence>
<organism evidence="14 15">
    <name type="scientific">Muraenolepis orangiensis</name>
    <name type="common">Patagonian moray cod</name>
    <dbReference type="NCBI Taxonomy" id="630683"/>
    <lineage>
        <taxon>Eukaryota</taxon>
        <taxon>Metazoa</taxon>
        <taxon>Chordata</taxon>
        <taxon>Craniata</taxon>
        <taxon>Vertebrata</taxon>
        <taxon>Euteleostomi</taxon>
        <taxon>Actinopterygii</taxon>
        <taxon>Neopterygii</taxon>
        <taxon>Teleostei</taxon>
        <taxon>Neoteleostei</taxon>
        <taxon>Acanthomorphata</taxon>
        <taxon>Zeiogadaria</taxon>
        <taxon>Gadariae</taxon>
        <taxon>Gadiformes</taxon>
        <taxon>Muraenolepidoidei</taxon>
        <taxon>Muraenolepididae</taxon>
        <taxon>Muraenolepis</taxon>
    </lineage>
</organism>
<dbReference type="GO" id="GO:0006493">
    <property type="term" value="P:protein O-linked glycosylation"/>
    <property type="evidence" value="ECO:0007669"/>
    <property type="project" value="TreeGrafter"/>
</dbReference>
<dbReference type="Gene3D" id="3.90.550.50">
    <property type="match status" value="1"/>
</dbReference>
<evidence type="ECO:0000256" key="13">
    <source>
        <dbReference type="RuleBase" id="RU363063"/>
    </source>
</evidence>
<dbReference type="EC" id="2.4.1.-" evidence="13"/>
<protein>
    <recommendedName>
        <fullName evidence="13">Hexosyltransferase</fullName>
        <ecNumber evidence="13">2.4.1.-</ecNumber>
    </recommendedName>
</protein>
<keyword evidence="7" id="KW-0735">Signal-anchor</keyword>
<dbReference type="PANTHER" id="PTHR11214:SF361">
    <property type="entry name" value="HEXOSYLTRANSFERASE"/>
    <property type="match status" value="1"/>
</dbReference>
<evidence type="ECO:0000256" key="9">
    <source>
        <dbReference type="ARBA" id="ARBA00023034"/>
    </source>
</evidence>
<keyword evidence="5" id="KW-0808">Transferase</keyword>
<keyword evidence="8" id="KW-1133">Transmembrane helix</keyword>
<evidence type="ECO:0000256" key="12">
    <source>
        <dbReference type="ARBA" id="ARBA00023180"/>
    </source>
</evidence>
<dbReference type="Proteomes" id="UP001148018">
    <property type="component" value="Unassembled WGS sequence"/>
</dbReference>
<keyword evidence="6" id="KW-0812">Transmembrane</keyword>
<name>A0A9Q0IMZ8_9TELE</name>
<dbReference type="GO" id="GO:0000139">
    <property type="term" value="C:Golgi membrane"/>
    <property type="evidence" value="ECO:0007669"/>
    <property type="project" value="UniProtKB-SubCell"/>
</dbReference>
<evidence type="ECO:0000256" key="3">
    <source>
        <dbReference type="ARBA" id="ARBA00008661"/>
    </source>
</evidence>
<keyword evidence="4 13" id="KW-0328">Glycosyltransferase</keyword>